<dbReference type="CDD" id="cd00200">
    <property type="entry name" value="WD40"/>
    <property type="match status" value="1"/>
</dbReference>
<dbReference type="PROSITE" id="PS50082">
    <property type="entry name" value="WD_REPEATS_2"/>
    <property type="match status" value="4"/>
</dbReference>
<evidence type="ECO:0000256" key="2">
    <source>
        <dbReference type="ARBA" id="ARBA00022737"/>
    </source>
</evidence>
<proteinExistence type="predicted"/>
<dbReference type="PRINTS" id="PR00320">
    <property type="entry name" value="GPROTEINBRPT"/>
</dbReference>
<dbReference type="InterPro" id="IPR019775">
    <property type="entry name" value="WD40_repeat_CS"/>
</dbReference>
<evidence type="ECO:0000256" key="3">
    <source>
        <dbReference type="PROSITE-ProRule" id="PRU00221"/>
    </source>
</evidence>
<dbReference type="Pfam" id="PF00400">
    <property type="entry name" value="WD40"/>
    <property type="match status" value="4"/>
</dbReference>
<dbReference type="GO" id="GO:0000398">
    <property type="term" value="P:mRNA splicing, via spliceosome"/>
    <property type="evidence" value="ECO:0007669"/>
    <property type="project" value="TreeGrafter"/>
</dbReference>
<organism evidence="4 5">
    <name type="scientific">Cyclobacterium lianum</name>
    <dbReference type="NCBI Taxonomy" id="388280"/>
    <lineage>
        <taxon>Bacteria</taxon>
        <taxon>Pseudomonadati</taxon>
        <taxon>Bacteroidota</taxon>
        <taxon>Cytophagia</taxon>
        <taxon>Cytophagales</taxon>
        <taxon>Cyclobacteriaceae</taxon>
        <taxon>Cyclobacterium</taxon>
    </lineage>
</organism>
<feature type="repeat" description="WD" evidence="3">
    <location>
        <begin position="282"/>
        <end position="319"/>
    </location>
</feature>
<dbReference type="SMART" id="SM00320">
    <property type="entry name" value="WD40"/>
    <property type="match status" value="6"/>
</dbReference>
<name>A0A1M7PM98_9BACT</name>
<keyword evidence="1 3" id="KW-0853">WD repeat</keyword>
<dbReference type="InterPro" id="IPR011047">
    <property type="entry name" value="Quinoprotein_ADH-like_sf"/>
</dbReference>
<dbReference type="PROSITE" id="PS50294">
    <property type="entry name" value="WD_REPEATS_REGION"/>
    <property type="match status" value="3"/>
</dbReference>
<dbReference type="PANTHER" id="PTHR19846">
    <property type="entry name" value="WD40 REPEAT PROTEIN"/>
    <property type="match status" value="1"/>
</dbReference>
<dbReference type="GO" id="GO:0030621">
    <property type="term" value="F:U4 snRNA binding"/>
    <property type="evidence" value="ECO:0007669"/>
    <property type="project" value="TreeGrafter"/>
</dbReference>
<feature type="repeat" description="WD" evidence="3">
    <location>
        <begin position="235"/>
        <end position="267"/>
    </location>
</feature>
<evidence type="ECO:0000256" key="1">
    <source>
        <dbReference type="ARBA" id="ARBA00022574"/>
    </source>
</evidence>
<dbReference type="EMBL" id="FRCY01000009">
    <property type="protein sequence ID" value="SHN18197.1"/>
    <property type="molecule type" value="Genomic_DNA"/>
</dbReference>
<accession>A0A1M7PM98</accession>
<gene>
    <name evidence="4" type="ORF">SAMN04488057_109138</name>
</gene>
<sequence>MVTHNELGDKYKMQYMPNIQVNKLHTLRGHNHSVFALCGGLTPHNFYTGSGDGMVVEWDLREPKDGLLLAKLPRSVYALAVDPKRNLLFIGHNFEGVHAIDLGSKKEVWSLKITSNAIYDMQVVEDLLLVATGDGVLVVLDIEEQSPVKHLKISDQHLRVLAVAPGGAQFSVGASDNQVKVFSFNGWKPVAKLEGHSNSVFALKYSPDGKTLVSGGRDAQLKFWDASDFNEKTSIAAHMYAINYLSFRDDGRYFVTCSMDKSIKLWDPAEYKLLKVIDKARHAGHGTSINKVHWSSYKDQVVAVSDDHTISIWDLGLDE</sequence>
<dbReference type="PROSITE" id="PS00678">
    <property type="entry name" value="WD_REPEATS_1"/>
    <property type="match status" value="1"/>
</dbReference>
<dbReference type="Gene3D" id="2.130.10.10">
    <property type="entry name" value="YVTN repeat-like/Quinoprotein amine dehydrogenase"/>
    <property type="match status" value="2"/>
</dbReference>
<evidence type="ECO:0000313" key="4">
    <source>
        <dbReference type="EMBL" id="SHN18197.1"/>
    </source>
</evidence>
<keyword evidence="2" id="KW-0677">Repeat</keyword>
<dbReference type="PANTHER" id="PTHR19846:SF0">
    <property type="entry name" value="PRE-MRNA PROCESSING FACTOR 4"/>
    <property type="match status" value="1"/>
</dbReference>
<dbReference type="AlphaFoldDB" id="A0A1M7PM98"/>
<dbReference type="InterPro" id="IPR001680">
    <property type="entry name" value="WD40_rpt"/>
</dbReference>
<dbReference type="SUPFAM" id="SSF50998">
    <property type="entry name" value="Quinoprotein alcohol dehydrogenase-like"/>
    <property type="match status" value="1"/>
</dbReference>
<feature type="repeat" description="WD" evidence="3">
    <location>
        <begin position="27"/>
        <end position="61"/>
    </location>
</feature>
<evidence type="ECO:0000313" key="5">
    <source>
        <dbReference type="Proteomes" id="UP000184513"/>
    </source>
</evidence>
<dbReference type="InterPro" id="IPR015943">
    <property type="entry name" value="WD40/YVTN_repeat-like_dom_sf"/>
</dbReference>
<dbReference type="Proteomes" id="UP000184513">
    <property type="component" value="Unassembled WGS sequence"/>
</dbReference>
<dbReference type="GO" id="GO:0017070">
    <property type="term" value="F:U6 snRNA binding"/>
    <property type="evidence" value="ECO:0007669"/>
    <property type="project" value="TreeGrafter"/>
</dbReference>
<protein>
    <submittedName>
        <fullName evidence="4">WD domain-containing protein, G-beta repeat-containing protein</fullName>
    </submittedName>
</protein>
<dbReference type="InterPro" id="IPR020472">
    <property type="entry name" value="WD40_PAC1"/>
</dbReference>
<keyword evidence="5" id="KW-1185">Reference proteome</keyword>
<dbReference type="STRING" id="388280.SAMN04488057_109138"/>
<feature type="repeat" description="WD" evidence="3">
    <location>
        <begin position="193"/>
        <end position="234"/>
    </location>
</feature>
<reference evidence="4 5" key="1">
    <citation type="submission" date="2016-11" db="EMBL/GenBank/DDBJ databases">
        <authorList>
            <person name="Jaros S."/>
            <person name="Januszkiewicz K."/>
            <person name="Wedrychowicz H."/>
        </authorList>
    </citation>
    <scope>NUCLEOTIDE SEQUENCE [LARGE SCALE GENOMIC DNA]</scope>
    <source>
        <strain evidence="4 5">CGMCC 1.6102</strain>
    </source>
</reference>